<dbReference type="Proteomes" id="UP001054821">
    <property type="component" value="Chromosome 1"/>
</dbReference>
<keyword evidence="3" id="KW-1185">Reference proteome</keyword>
<name>A0AAD4WU84_PRUDU</name>
<accession>A0AAD4WU84</accession>
<feature type="region of interest" description="Disordered" evidence="1">
    <location>
        <begin position="164"/>
        <end position="191"/>
    </location>
</feature>
<dbReference type="AlphaFoldDB" id="A0AAD4WU84"/>
<protein>
    <submittedName>
        <fullName evidence="2">Uncharacterized protein</fullName>
    </submittedName>
</protein>
<sequence>MTTREEKVFNHIRHPYPVLYDHVFPYQEVSYFPAPPKRDEYHGGWPTKTVTIRRPVKTVEVPAQKPNQAKGRVLTSTEAAKLYKGVVQYYPYPNMDQNHVPPPHHQIRRPVKTVEVPAQKPHQIKDVYLSSTEAAEIYGGVLITEHEELAKLGREAFAMLDKFHGRPGKRPPFSQDQPARAGRHPTPLRNDQAALNSKDAALLFGGIEIREYTKVRR</sequence>
<evidence type="ECO:0000313" key="3">
    <source>
        <dbReference type="Proteomes" id="UP001054821"/>
    </source>
</evidence>
<evidence type="ECO:0000256" key="1">
    <source>
        <dbReference type="SAM" id="MobiDB-lite"/>
    </source>
</evidence>
<dbReference type="PANTHER" id="PTHR33484:SF3">
    <property type="entry name" value="HYDROXYPROLINE-RICH GLYCOPROTEIN FAMILY PROTEIN"/>
    <property type="match status" value="1"/>
</dbReference>
<reference evidence="2 3" key="1">
    <citation type="journal article" date="2022" name="G3 (Bethesda)">
        <title>Whole-genome sequence and methylome profiling of the almond [Prunus dulcis (Mill.) D.A. Webb] cultivar 'Nonpareil'.</title>
        <authorList>
            <person name="D'Amico-Willman K.M."/>
            <person name="Ouma W.Z."/>
            <person name="Meulia T."/>
            <person name="Sideli G.M."/>
            <person name="Gradziel T.M."/>
            <person name="Fresnedo-Ramirez J."/>
        </authorList>
    </citation>
    <scope>NUCLEOTIDE SEQUENCE [LARGE SCALE GENOMIC DNA]</scope>
    <source>
        <strain evidence="2">Clone GOH B32 T37-40</strain>
    </source>
</reference>
<evidence type="ECO:0000313" key="2">
    <source>
        <dbReference type="EMBL" id="KAI5349376.1"/>
    </source>
</evidence>
<proteinExistence type="predicted"/>
<organism evidence="2 3">
    <name type="scientific">Prunus dulcis</name>
    <name type="common">Almond</name>
    <name type="synonym">Amygdalus dulcis</name>
    <dbReference type="NCBI Taxonomy" id="3755"/>
    <lineage>
        <taxon>Eukaryota</taxon>
        <taxon>Viridiplantae</taxon>
        <taxon>Streptophyta</taxon>
        <taxon>Embryophyta</taxon>
        <taxon>Tracheophyta</taxon>
        <taxon>Spermatophyta</taxon>
        <taxon>Magnoliopsida</taxon>
        <taxon>eudicotyledons</taxon>
        <taxon>Gunneridae</taxon>
        <taxon>Pentapetalae</taxon>
        <taxon>rosids</taxon>
        <taxon>fabids</taxon>
        <taxon>Rosales</taxon>
        <taxon>Rosaceae</taxon>
        <taxon>Amygdaloideae</taxon>
        <taxon>Amygdaleae</taxon>
        <taxon>Prunus</taxon>
    </lineage>
</organism>
<comment type="caution">
    <text evidence="2">The sequence shown here is derived from an EMBL/GenBank/DDBJ whole genome shotgun (WGS) entry which is preliminary data.</text>
</comment>
<dbReference type="PANTHER" id="PTHR33484">
    <property type="entry name" value="BNAC07G33360D PROTEIN"/>
    <property type="match status" value="1"/>
</dbReference>
<dbReference type="EMBL" id="JAJFAZ020000001">
    <property type="protein sequence ID" value="KAI5349376.1"/>
    <property type="molecule type" value="Genomic_DNA"/>
</dbReference>
<gene>
    <name evidence="2" type="ORF">L3X38_002263</name>
</gene>